<gene>
    <name evidence="1" type="ORF">ESCAB7627_2284</name>
</gene>
<proteinExistence type="predicted"/>
<dbReference type="AlphaFoldDB" id="A0ABC9NJ92"/>
<reference evidence="1 2" key="1">
    <citation type="submission" date="2008-02" db="EMBL/GenBank/DDBJ databases">
        <title>Annotation of Escherichia albertii TW07627.</title>
        <authorList>
            <person name="Sutton G."/>
            <person name="Whittam T.S."/>
            <person name="Sebastian Y."/>
        </authorList>
    </citation>
    <scope>NUCLEOTIDE SEQUENCE [LARGE SCALE GENOMIC DNA]</scope>
    <source>
        <strain evidence="1 2">TW07627</strain>
    </source>
</reference>
<organism evidence="1 2">
    <name type="scientific">Escherichia albertii (strain TW07627)</name>
    <dbReference type="NCBI Taxonomy" id="502347"/>
    <lineage>
        <taxon>Bacteria</taxon>
        <taxon>Pseudomonadati</taxon>
        <taxon>Pseudomonadota</taxon>
        <taxon>Gammaproteobacteria</taxon>
        <taxon>Enterobacterales</taxon>
        <taxon>Enterobacteriaceae</taxon>
        <taxon>Escherichia</taxon>
    </lineage>
</organism>
<name>A0ABC9NJ92_ESCAT</name>
<protein>
    <submittedName>
        <fullName evidence="1">Uncharacterized protein</fullName>
    </submittedName>
</protein>
<evidence type="ECO:0000313" key="1">
    <source>
        <dbReference type="EMBL" id="EDS90337.1"/>
    </source>
</evidence>
<dbReference type="Proteomes" id="UP000003042">
    <property type="component" value="Unassembled WGS sequence"/>
</dbReference>
<accession>A0ABC9NJ92</accession>
<sequence>MALGLPVNAITTLFSLGKRVRCIFNCLTIQPGIALFPVCRPDELR</sequence>
<comment type="caution">
    <text evidence="1">The sequence shown here is derived from an EMBL/GenBank/DDBJ whole genome shotgun (WGS) entry which is preliminary data.</text>
</comment>
<evidence type="ECO:0000313" key="2">
    <source>
        <dbReference type="Proteomes" id="UP000003042"/>
    </source>
</evidence>
<dbReference type="EMBL" id="ABKX01000013">
    <property type="protein sequence ID" value="EDS90337.1"/>
    <property type="molecule type" value="Genomic_DNA"/>
</dbReference>